<accession>A0ACC0JFB0</accession>
<reference evidence="1 2" key="1">
    <citation type="journal article" date="2022" name="Genome Biol. Evol.">
        <title>The Spruce Budworm Genome: Reconstructing the Evolutionary History of Antifreeze Proteins.</title>
        <authorList>
            <person name="Beliveau C."/>
            <person name="Gagne P."/>
            <person name="Picq S."/>
            <person name="Vernygora O."/>
            <person name="Keeling C.I."/>
            <person name="Pinkney K."/>
            <person name="Doucet D."/>
            <person name="Wen F."/>
            <person name="Johnston J.S."/>
            <person name="Maaroufi H."/>
            <person name="Boyle B."/>
            <person name="Laroche J."/>
            <person name="Dewar K."/>
            <person name="Juretic N."/>
            <person name="Blackburn G."/>
            <person name="Nisole A."/>
            <person name="Brunet B."/>
            <person name="Brandao M."/>
            <person name="Lumley L."/>
            <person name="Duan J."/>
            <person name="Quan G."/>
            <person name="Lucarotti C.J."/>
            <person name="Roe A.D."/>
            <person name="Sperling F.A.H."/>
            <person name="Levesque R.C."/>
            <person name="Cusson M."/>
        </authorList>
    </citation>
    <scope>NUCLEOTIDE SEQUENCE [LARGE SCALE GENOMIC DNA]</scope>
    <source>
        <strain evidence="1">Glfc:IPQL:Cfum</strain>
    </source>
</reference>
<proteinExistence type="predicted"/>
<organism evidence="1 2">
    <name type="scientific">Choristoneura fumiferana</name>
    <name type="common">Spruce budworm moth</name>
    <name type="synonym">Archips fumiferana</name>
    <dbReference type="NCBI Taxonomy" id="7141"/>
    <lineage>
        <taxon>Eukaryota</taxon>
        <taxon>Metazoa</taxon>
        <taxon>Ecdysozoa</taxon>
        <taxon>Arthropoda</taxon>
        <taxon>Hexapoda</taxon>
        <taxon>Insecta</taxon>
        <taxon>Pterygota</taxon>
        <taxon>Neoptera</taxon>
        <taxon>Endopterygota</taxon>
        <taxon>Lepidoptera</taxon>
        <taxon>Glossata</taxon>
        <taxon>Ditrysia</taxon>
        <taxon>Tortricoidea</taxon>
        <taxon>Tortricidae</taxon>
        <taxon>Tortricinae</taxon>
        <taxon>Choristoneura</taxon>
    </lineage>
</organism>
<dbReference type="Proteomes" id="UP001064048">
    <property type="component" value="Chromosome 10"/>
</dbReference>
<evidence type="ECO:0000313" key="1">
    <source>
        <dbReference type="EMBL" id="KAI8422788.1"/>
    </source>
</evidence>
<comment type="caution">
    <text evidence="1">The sequence shown here is derived from an EMBL/GenBank/DDBJ whole genome shotgun (WGS) entry which is preliminary data.</text>
</comment>
<dbReference type="EMBL" id="CM046110">
    <property type="protein sequence ID" value="KAI8422788.1"/>
    <property type="molecule type" value="Genomic_DNA"/>
</dbReference>
<name>A0ACC0JFB0_CHOFU</name>
<evidence type="ECO:0000313" key="2">
    <source>
        <dbReference type="Proteomes" id="UP001064048"/>
    </source>
</evidence>
<keyword evidence="2" id="KW-1185">Reference proteome</keyword>
<protein>
    <submittedName>
        <fullName evidence="1">Uncharacterized protein</fullName>
    </submittedName>
</protein>
<gene>
    <name evidence="1" type="ORF">MSG28_006533</name>
</gene>
<sequence>MSTWAEQFTLASTWQLKHQLAYWKAKAKSLEYENSVLHNIIRENHYVGNVQNAAPGSPATFKLSDSSDEEVTEEQVDIPAFEANISVEEGTLGEWTETEGSSVQNMAVDPDIEATEDSSDEKNIEVSEEFIQFLMVNAKHKENLRLERERLKALEEQSAMEERENKLKERRHYGFTQQELYGDKWQKISALEMSMKSKFMSDVDRGAWRGQDFGVKGEGGAVKGCEEALDHTGVGTESAVFVYYGPNDLHII</sequence>